<dbReference type="Proteomes" id="UP001283361">
    <property type="component" value="Unassembled WGS sequence"/>
</dbReference>
<gene>
    <name evidence="1" type="ORF">RRG08_042613</name>
</gene>
<dbReference type="EMBL" id="JAWDGP010007852">
    <property type="protein sequence ID" value="KAK3702624.1"/>
    <property type="molecule type" value="Genomic_DNA"/>
</dbReference>
<evidence type="ECO:0000313" key="2">
    <source>
        <dbReference type="Proteomes" id="UP001283361"/>
    </source>
</evidence>
<accession>A0AAE1CK32</accession>
<organism evidence="1 2">
    <name type="scientific">Elysia crispata</name>
    <name type="common">lettuce slug</name>
    <dbReference type="NCBI Taxonomy" id="231223"/>
    <lineage>
        <taxon>Eukaryota</taxon>
        <taxon>Metazoa</taxon>
        <taxon>Spiralia</taxon>
        <taxon>Lophotrochozoa</taxon>
        <taxon>Mollusca</taxon>
        <taxon>Gastropoda</taxon>
        <taxon>Heterobranchia</taxon>
        <taxon>Euthyneura</taxon>
        <taxon>Panpulmonata</taxon>
        <taxon>Sacoglossa</taxon>
        <taxon>Placobranchoidea</taxon>
        <taxon>Plakobranchidae</taxon>
        <taxon>Elysia</taxon>
    </lineage>
</organism>
<sequence>MDSGGLIGHEGDFVIILYTQSDLKMLAGRSEANTRVTLARLNTVDGSGQSNNLGSLETLYCTHSQHLTPSLVNYGQTKFDIKVFRKPKKSGRDKQAGTVRPEPRIHDSILTWPDSTIQVRWELFT</sequence>
<protein>
    <submittedName>
        <fullName evidence="1">Uncharacterized protein</fullName>
    </submittedName>
</protein>
<name>A0AAE1CK32_9GAST</name>
<comment type="caution">
    <text evidence="1">The sequence shown here is derived from an EMBL/GenBank/DDBJ whole genome shotgun (WGS) entry which is preliminary data.</text>
</comment>
<dbReference type="AlphaFoldDB" id="A0AAE1CK32"/>
<proteinExistence type="predicted"/>
<reference evidence="1" key="1">
    <citation type="journal article" date="2023" name="G3 (Bethesda)">
        <title>A reference genome for the long-term kleptoplast-retaining sea slug Elysia crispata morphotype clarki.</title>
        <authorList>
            <person name="Eastman K.E."/>
            <person name="Pendleton A.L."/>
            <person name="Shaikh M.A."/>
            <person name="Suttiyut T."/>
            <person name="Ogas R."/>
            <person name="Tomko P."/>
            <person name="Gavelis G."/>
            <person name="Widhalm J.R."/>
            <person name="Wisecaver J.H."/>
        </authorList>
    </citation>
    <scope>NUCLEOTIDE SEQUENCE</scope>
    <source>
        <strain evidence="1">ECLA1</strain>
    </source>
</reference>
<keyword evidence="2" id="KW-1185">Reference proteome</keyword>
<evidence type="ECO:0000313" key="1">
    <source>
        <dbReference type="EMBL" id="KAK3702624.1"/>
    </source>
</evidence>